<feature type="region of interest" description="Disordered" evidence="1">
    <location>
        <begin position="1"/>
        <end position="71"/>
    </location>
</feature>
<evidence type="ECO:0000256" key="1">
    <source>
        <dbReference type="SAM" id="MobiDB-lite"/>
    </source>
</evidence>
<gene>
    <name evidence="2" type="ORF">QJS10_CPB12g00913</name>
</gene>
<reference evidence="2" key="1">
    <citation type="journal article" date="2023" name="Nat. Commun.">
        <title>Diploid and tetraploid genomes of Acorus and the evolution of monocots.</title>
        <authorList>
            <person name="Ma L."/>
            <person name="Liu K.W."/>
            <person name="Li Z."/>
            <person name="Hsiao Y.Y."/>
            <person name="Qi Y."/>
            <person name="Fu T."/>
            <person name="Tang G.D."/>
            <person name="Zhang D."/>
            <person name="Sun W.H."/>
            <person name="Liu D.K."/>
            <person name="Li Y."/>
            <person name="Chen G.Z."/>
            <person name="Liu X.D."/>
            <person name="Liao X.Y."/>
            <person name="Jiang Y.T."/>
            <person name="Yu X."/>
            <person name="Hao Y."/>
            <person name="Huang J."/>
            <person name="Zhao X.W."/>
            <person name="Ke S."/>
            <person name="Chen Y.Y."/>
            <person name="Wu W.L."/>
            <person name="Hsu J.L."/>
            <person name="Lin Y.F."/>
            <person name="Huang M.D."/>
            <person name="Li C.Y."/>
            <person name="Huang L."/>
            <person name="Wang Z.W."/>
            <person name="Zhao X."/>
            <person name="Zhong W.Y."/>
            <person name="Peng D.H."/>
            <person name="Ahmad S."/>
            <person name="Lan S."/>
            <person name="Zhang J.S."/>
            <person name="Tsai W.C."/>
            <person name="Van de Peer Y."/>
            <person name="Liu Z.J."/>
        </authorList>
    </citation>
    <scope>NUCLEOTIDE SEQUENCE</scope>
    <source>
        <strain evidence="2">CP</strain>
    </source>
</reference>
<protein>
    <submittedName>
        <fullName evidence="2">Uncharacterized protein</fullName>
    </submittedName>
</protein>
<reference evidence="2" key="2">
    <citation type="submission" date="2023-06" db="EMBL/GenBank/DDBJ databases">
        <authorList>
            <person name="Ma L."/>
            <person name="Liu K.-W."/>
            <person name="Li Z."/>
            <person name="Hsiao Y.-Y."/>
            <person name="Qi Y."/>
            <person name="Fu T."/>
            <person name="Tang G."/>
            <person name="Zhang D."/>
            <person name="Sun W.-H."/>
            <person name="Liu D.-K."/>
            <person name="Li Y."/>
            <person name="Chen G.-Z."/>
            <person name="Liu X.-D."/>
            <person name="Liao X.-Y."/>
            <person name="Jiang Y.-T."/>
            <person name="Yu X."/>
            <person name="Hao Y."/>
            <person name="Huang J."/>
            <person name="Zhao X.-W."/>
            <person name="Ke S."/>
            <person name="Chen Y.-Y."/>
            <person name="Wu W.-L."/>
            <person name="Hsu J.-L."/>
            <person name="Lin Y.-F."/>
            <person name="Huang M.-D."/>
            <person name="Li C.-Y."/>
            <person name="Huang L."/>
            <person name="Wang Z.-W."/>
            <person name="Zhao X."/>
            <person name="Zhong W.-Y."/>
            <person name="Peng D.-H."/>
            <person name="Ahmad S."/>
            <person name="Lan S."/>
            <person name="Zhang J.-S."/>
            <person name="Tsai W.-C."/>
            <person name="Van De Peer Y."/>
            <person name="Liu Z.-J."/>
        </authorList>
    </citation>
    <scope>NUCLEOTIDE SEQUENCE</scope>
    <source>
        <strain evidence="2">CP</strain>
        <tissue evidence="2">Leaves</tissue>
    </source>
</reference>
<dbReference type="EMBL" id="JAUJYO010000012">
    <property type="protein sequence ID" value="KAK1302162.1"/>
    <property type="molecule type" value="Genomic_DNA"/>
</dbReference>
<feature type="compositionally biased region" description="Basic and acidic residues" evidence="1">
    <location>
        <begin position="53"/>
        <end position="67"/>
    </location>
</feature>
<feature type="compositionally biased region" description="Basic residues" evidence="1">
    <location>
        <begin position="1"/>
        <end position="15"/>
    </location>
</feature>
<feature type="compositionally biased region" description="Basic and acidic residues" evidence="1">
    <location>
        <begin position="321"/>
        <end position="345"/>
    </location>
</feature>
<proteinExistence type="predicted"/>
<keyword evidence="3" id="KW-1185">Reference proteome</keyword>
<evidence type="ECO:0000313" key="2">
    <source>
        <dbReference type="EMBL" id="KAK1302162.1"/>
    </source>
</evidence>
<evidence type="ECO:0000313" key="3">
    <source>
        <dbReference type="Proteomes" id="UP001180020"/>
    </source>
</evidence>
<feature type="region of interest" description="Disordered" evidence="1">
    <location>
        <begin position="320"/>
        <end position="345"/>
    </location>
</feature>
<dbReference type="AlphaFoldDB" id="A0AAV9DMX8"/>
<comment type="caution">
    <text evidence="2">The sequence shown here is derived from an EMBL/GenBank/DDBJ whole genome shotgun (WGS) entry which is preliminary data.</text>
</comment>
<accession>A0AAV9DMX8</accession>
<dbReference type="Proteomes" id="UP001180020">
    <property type="component" value="Unassembled WGS sequence"/>
</dbReference>
<organism evidence="2 3">
    <name type="scientific">Acorus calamus</name>
    <name type="common">Sweet flag</name>
    <dbReference type="NCBI Taxonomy" id="4465"/>
    <lineage>
        <taxon>Eukaryota</taxon>
        <taxon>Viridiplantae</taxon>
        <taxon>Streptophyta</taxon>
        <taxon>Embryophyta</taxon>
        <taxon>Tracheophyta</taxon>
        <taxon>Spermatophyta</taxon>
        <taxon>Magnoliopsida</taxon>
        <taxon>Liliopsida</taxon>
        <taxon>Acoraceae</taxon>
        <taxon>Acorus</taxon>
    </lineage>
</organism>
<sequence>MGKKKPKSRRKKPPRHTAFEGKVNMVSGSRDESTSSVQNDSPEEQNDLCLKQSGHDSSECEGNSKEEQDTDASNAAYKMFLLTVIENLLGSKRQTTTEPTIDENIVVIDESTDEVSIPYSQLLDLARVLTRKNREGEEAIKQLKAEVTEHEKDLRRLKNVNKQDSKELKVIRDSKESLDKQNSELQSRLWILEEEKEKFIAEAKVNRASQQESVSATQRIQNLTNELQTMTKLREDLEKELELEKLEAKSKIEQLSIDNKQMKEEISRLKQSLEEEKEKLIAEPKVVSDLQEKIRALQQDSDSANGRIQNLTNKLTTITKLKKDQEDSRKRENAEHKNEKDKLNQRLWGLEKQKKDLELEKAEVTSKIEQLSIDNQQMKEEISRLEQSHQALNIEETEGLLNKLAVAIPVDEDISEKLKKAEEELDDLKRDMKLKGEEIDKLRCEKVAALTCKLGALNNEIHQITKERDMAKGSNMQLQATNEGLKQVVQSKDAKIEELKVKTQEYLNNERLRMSHTVGMLEGRVLAWMNNMSYIHNEWLACLAELQGTRQYFSTPTPINFEPLN</sequence>
<name>A0AAV9DMX8_ACOCL</name>